<gene>
    <name evidence="2" type="ORF">VICG_00521</name>
</gene>
<dbReference type="VEuPathDB" id="MicrosporidiaDB:VICG_00521"/>
<dbReference type="EMBL" id="JH370132">
    <property type="protein sequence ID" value="ELA42422.1"/>
    <property type="molecule type" value="Genomic_DNA"/>
</dbReference>
<proteinExistence type="predicted"/>
<evidence type="ECO:0000256" key="1">
    <source>
        <dbReference type="SAM" id="Coils"/>
    </source>
</evidence>
<evidence type="ECO:0000313" key="2">
    <source>
        <dbReference type="EMBL" id="ELA42422.1"/>
    </source>
</evidence>
<dbReference type="HOGENOM" id="CLU_492726_0_0_1"/>
<evidence type="ECO:0000313" key="3">
    <source>
        <dbReference type="Proteomes" id="UP000011082"/>
    </source>
</evidence>
<organism evidence="2 3">
    <name type="scientific">Vittaforma corneae (strain ATCC 50505)</name>
    <name type="common">Microsporidian parasite</name>
    <name type="synonym">Nosema corneum</name>
    <dbReference type="NCBI Taxonomy" id="993615"/>
    <lineage>
        <taxon>Eukaryota</taxon>
        <taxon>Fungi</taxon>
        <taxon>Fungi incertae sedis</taxon>
        <taxon>Microsporidia</taxon>
        <taxon>Nosematidae</taxon>
        <taxon>Vittaforma</taxon>
    </lineage>
</organism>
<dbReference type="GeneID" id="19881238"/>
<dbReference type="InParanoid" id="L2GQ18"/>
<feature type="coiled-coil region" evidence="1">
    <location>
        <begin position="52"/>
        <end position="81"/>
    </location>
</feature>
<dbReference type="AlphaFoldDB" id="L2GQ18"/>
<keyword evidence="3" id="KW-1185">Reference proteome</keyword>
<dbReference type="RefSeq" id="XP_007603973.1">
    <property type="nucleotide sequence ID" value="XM_007603911.1"/>
</dbReference>
<protein>
    <submittedName>
        <fullName evidence="2">Uncharacterized protein</fullName>
    </submittedName>
</protein>
<keyword evidence="1" id="KW-0175">Coiled coil</keyword>
<name>L2GQ18_VITCO</name>
<accession>L2GQ18</accession>
<reference evidence="3" key="1">
    <citation type="submission" date="2011-05" db="EMBL/GenBank/DDBJ databases">
        <title>The genome sequence of Vittaforma corneae strain ATCC 50505.</title>
        <authorList>
            <consortium name="The Broad Institute Genome Sequencing Platform"/>
            <person name="Cuomo C."/>
            <person name="Didier E."/>
            <person name="Bowers L."/>
            <person name="Young S.K."/>
            <person name="Zeng Q."/>
            <person name="Gargeya S."/>
            <person name="Fitzgerald M."/>
            <person name="Haas B."/>
            <person name="Abouelleil A."/>
            <person name="Alvarado L."/>
            <person name="Arachchi H.M."/>
            <person name="Berlin A."/>
            <person name="Chapman S.B."/>
            <person name="Gearin G."/>
            <person name="Goldberg J."/>
            <person name="Griggs A."/>
            <person name="Gujja S."/>
            <person name="Hansen M."/>
            <person name="Heiman D."/>
            <person name="Howarth C."/>
            <person name="Larimer J."/>
            <person name="Lui A."/>
            <person name="MacDonald P.J.P."/>
            <person name="McCowen C."/>
            <person name="Montmayeur A."/>
            <person name="Murphy C."/>
            <person name="Neiman D."/>
            <person name="Pearson M."/>
            <person name="Priest M."/>
            <person name="Roberts A."/>
            <person name="Saif S."/>
            <person name="Shea T."/>
            <person name="Sisk P."/>
            <person name="Stolte C."/>
            <person name="Sykes S."/>
            <person name="Wortman J."/>
            <person name="Nusbaum C."/>
            <person name="Birren B."/>
        </authorList>
    </citation>
    <scope>NUCLEOTIDE SEQUENCE [LARGE SCALE GENOMIC DNA]</scope>
    <source>
        <strain evidence="3">ATCC 50505</strain>
    </source>
</reference>
<sequence>MAYEEVKNILEYKNVNDIDYIYVEWEDNTTTWEKMSNLSCRELICGFFKESIKTIQKNERAKEEESRKKREESLLQKMINRNIDEATKAARIQNEILTSLVNNSSSNPLLKGLKIVQPIHQDFLTAESFAQPLPNPSFQSPLRNAFSKLDAKKASVDPPPNTAFVESETKSAKIKSQRLAVLKNNNITVKLENNACVNIMFYYRNDLPSLIFDTKDTVTVYHKSIATYLHSLYLSQSKAFHMFPSADIDDAPESPLEMNMKVKGLSLVCKLRDSFWIISVRNTLGKFFNIYLKSKFVIFNVSKSAYLERLFQLKDTIQQDSLWLENSFKFGLSTLTDKICKNFDVSSLKQFFILGDVKSVFILHLNKIVQRVGQVVSSIQDASTVLIQESYLKFLHFVPGFYGSLKNDTKFFIVKPDGLEEILPSGGMVTFTDEYIEKAELLAVADFVKKILTRQNWEIKIRRSTYLALKRRLNLQAIAMEHTNSIKTIYKAFKANICDSCDRNLRDHLEMSYFRTHRHFIEIAPIRTDNATIPIDEATKLIGTG</sequence>
<dbReference type="Proteomes" id="UP000011082">
    <property type="component" value="Unassembled WGS sequence"/>
</dbReference>